<dbReference type="PRINTS" id="PR01449">
    <property type="entry name" value="BKCHANNELA"/>
</dbReference>
<evidence type="ECO:0000256" key="7">
    <source>
        <dbReference type="ARBA" id="ARBA00022958"/>
    </source>
</evidence>
<keyword evidence="9" id="KW-0406">Ion transport</keyword>
<evidence type="ECO:0000313" key="20">
    <source>
        <dbReference type="WBParaSite" id="maker-uti_cns_0008722-snap-gene-0.5-mRNA-1"/>
    </source>
</evidence>
<dbReference type="Pfam" id="PF21014">
    <property type="entry name" value="Slowpoke_C"/>
    <property type="match status" value="1"/>
</dbReference>
<evidence type="ECO:0000259" key="18">
    <source>
        <dbReference type="Pfam" id="PF22614"/>
    </source>
</evidence>
<feature type="transmembrane region" description="Helical" evidence="14">
    <location>
        <begin position="273"/>
        <end position="291"/>
    </location>
</feature>
<feature type="domain" description="Potassium channel" evidence="16">
    <location>
        <begin position="308"/>
        <end position="364"/>
    </location>
</feature>
<dbReference type="AlphaFoldDB" id="A0A1I8HYB0"/>
<keyword evidence="19" id="KW-1185">Reference proteome</keyword>
<dbReference type="SUPFAM" id="SSF81324">
    <property type="entry name" value="Voltage-gated potassium channels"/>
    <property type="match status" value="1"/>
</dbReference>
<feature type="transmembrane region" description="Helical" evidence="14">
    <location>
        <begin position="339"/>
        <end position="363"/>
    </location>
</feature>
<dbReference type="InterPro" id="IPR003929">
    <property type="entry name" value="K_chnl_BK_asu"/>
</dbReference>
<feature type="domain" description="RCK N-terminal" evidence="18">
    <location>
        <begin position="379"/>
        <end position="497"/>
    </location>
</feature>
<feature type="region of interest" description="Disordered" evidence="13">
    <location>
        <begin position="89"/>
        <end position="109"/>
    </location>
</feature>
<evidence type="ECO:0000256" key="1">
    <source>
        <dbReference type="ARBA" id="ARBA00004141"/>
    </source>
</evidence>
<dbReference type="PANTHER" id="PTHR10027">
    <property type="entry name" value="CALCIUM-ACTIVATED POTASSIUM CHANNEL ALPHA CHAIN"/>
    <property type="match status" value="1"/>
</dbReference>
<keyword evidence="10 14" id="KW-0472">Membrane</keyword>
<evidence type="ECO:0000256" key="4">
    <source>
        <dbReference type="ARBA" id="ARBA00022692"/>
    </source>
</evidence>
<keyword evidence="11" id="KW-0407">Ion channel</keyword>
<keyword evidence="6" id="KW-0851">Voltage-gated channel</keyword>
<keyword evidence="3" id="KW-0633">Potassium transport</keyword>
<evidence type="ECO:0000256" key="11">
    <source>
        <dbReference type="ARBA" id="ARBA00023303"/>
    </source>
</evidence>
<proteinExistence type="predicted"/>
<dbReference type="PANTHER" id="PTHR10027:SF33">
    <property type="entry name" value="CALCIUM-ACTIVATED POTASSIUM CHANNEL SUBUNIT ALPHA-1-RELATED"/>
    <property type="match status" value="1"/>
</dbReference>
<dbReference type="InterPro" id="IPR048735">
    <property type="entry name" value="Slowpoke-like_C"/>
</dbReference>
<evidence type="ECO:0000259" key="17">
    <source>
        <dbReference type="Pfam" id="PF21014"/>
    </source>
</evidence>
<dbReference type="InterPro" id="IPR003148">
    <property type="entry name" value="RCK_N"/>
</dbReference>
<dbReference type="GO" id="GO:0060072">
    <property type="term" value="F:large conductance calcium-activated potassium channel activity"/>
    <property type="evidence" value="ECO:0007669"/>
    <property type="project" value="TreeGrafter"/>
</dbReference>
<feature type="transmembrane region" description="Helical" evidence="14">
    <location>
        <begin position="181"/>
        <end position="204"/>
    </location>
</feature>
<comment type="catalytic activity">
    <reaction evidence="12">
        <text>K(+)(in) = K(+)(out)</text>
        <dbReference type="Rhea" id="RHEA:29463"/>
        <dbReference type="ChEBI" id="CHEBI:29103"/>
    </reaction>
</comment>
<keyword evidence="2" id="KW-0813">Transport</keyword>
<dbReference type="Pfam" id="PF03493">
    <property type="entry name" value="BK_channel_a"/>
    <property type="match status" value="1"/>
</dbReference>
<feature type="compositionally biased region" description="Acidic residues" evidence="13">
    <location>
        <begin position="93"/>
        <end position="103"/>
    </location>
</feature>
<evidence type="ECO:0000256" key="14">
    <source>
        <dbReference type="SAM" id="Phobius"/>
    </source>
</evidence>
<dbReference type="Pfam" id="PF22614">
    <property type="entry name" value="Slo-like_RCK"/>
    <property type="match status" value="2"/>
</dbReference>
<evidence type="ECO:0000256" key="12">
    <source>
        <dbReference type="ARBA" id="ARBA00034430"/>
    </source>
</evidence>
<dbReference type="InterPro" id="IPR013099">
    <property type="entry name" value="K_chnl_dom"/>
</dbReference>
<evidence type="ECO:0000256" key="5">
    <source>
        <dbReference type="ARBA" id="ARBA00022826"/>
    </source>
</evidence>
<feature type="domain" description="Ca2+-activated K+ channel Slowpoke-like C-terminal" evidence="17">
    <location>
        <begin position="920"/>
        <end position="1053"/>
    </location>
</feature>
<sequence length="1060" mass="119733">VSRNRSRSRNAGVALDKNYHHKLDSGRAVPDMAATAGNGSMDSVTTPASKYDYCRSTEWYIFLGCSFGVYVCMLILISVGRVVCRRSKHPEDSSETDQDEDELSGQPHRLGSQAGIVTRVHLYSMALMKGANNLGKFMLVIHSLCVIASFVIYILMTYQFTDIQTGPMESRTLLVCHSTKHFPVVHVDFAINLFYLGFFIIRLLSSNSLQAFWLTLDTMADHLTLIPSVIMYALNKHMIVFQFARINGLKYLVNSMIYCNILRTEKYIRLVSLLIRIISIWAISAGLYQLIENVGDFWRKDGLTNAVFHQYHDCFYYMLITMSTVGYGDISPHSVIGKFYIIIFIVVALGLFTSIIPEVSDILTEKKKYRRNRVHLKSGKKHVVVVGKFTCQMMKTFFDDFFHSERASNAREYVAMLGLDEPDLELKALIKTRELYVTYLQGSVMCVKDLQRACLKQASAVVVISDQQTRNEEDEDMKNIMRVIAVKDFCPDVQVLVQLQLYRSKTYLRNIPDWRPMHGDQAICINELKYGILAQSCLVPGLSTLLCNLLMLRSCKSNQFPQFSWQEAYLHGVEYEFYKVRFSANFNGMTFLKAAEVCADRLGIVLLAVEDGKSGQRRTIINPGCGLKIDTDVMEAFVIATDEREARRLSDYACVSSNSLKLDSSLDYRGCSENPDSCRHGEKLRLCSVDAGNQNEGASSSESERILLDSSGYFHWAPNHSMEQAMLQPNTQYNFHGHIVVCVMEKSGKVCLNLTTFVMPLRASSIRPSKLKDIVFVGAIDVIRNEWPIIQNFPRIHVLDGSPLNRANLKAVNIESCHSCIILSPKSTPYEPDAQMDRETILCTLNIKTMKKPGTQKKLGDCIHIITELKTEDAIAYLDQDDDDEVEEPYMTQAFATGRTFFLSLLGSIVTTIYFNQASLGFLRTIVTTVDSEDFEIGLNEQGFHFMASDSSFTAEARSGIEVRPSRAVMHRRSRIELLSVSESPLKDIFTATDSITWKAFSLAILGELEIVCIGLSRLQVQPEDDSTKNHRFVMTLPQDSVIVRETDLVYCLTPPNLVL</sequence>
<evidence type="ECO:0000259" key="15">
    <source>
        <dbReference type="Pfam" id="PF03493"/>
    </source>
</evidence>
<dbReference type="Gene3D" id="3.40.50.720">
    <property type="entry name" value="NAD(P)-binding Rossmann-like Domain"/>
    <property type="match status" value="2"/>
</dbReference>
<reference evidence="20" key="1">
    <citation type="submission" date="2016-11" db="UniProtKB">
        <authorList>
            <consortium name="WormBaseParasite"/>
        </authorList>
    </citation>
    <scope>IDENTIFICATION</scope>
</reference>
<dbReference type="Pfam" id="PF07885">
    <property type="entry name" value="Ion_trans_2"/>
    <property type="match status" value="1"/>
</dbReference>
<evidence type="ECO:0000256" key="9">
    <source>
        <dbReference type="ARBA" id="ARBA00023065"/>
    </source>
</evidence>
<dbReference type="GO" id="GO:0034702">
    <property type="term" value="C:monoatomic ion channel complex"/>
    <property type="evidence" value="ECO:0007669"/>
    <property type="project" value="UniProtKB-KW"/>
</dbReference>
<evidence type="ECO:0000256" key="3">
    <source>
        <dbReference type="ARBA" id="ARBA00022538"/>
    </source>
</evidence>
<organism evidence="19 20">
    <name type="scientific">Macrostomum lignano</name>
    <dbReference type="NCBI Taxonomy" id="282301"/>
    <lineage>
        <taxon>Eukaryota</taxon>
        <taxon>Metazoa</taxon>
        <taxon>Spiralia</taxon>
        <taxon>Lophotrochozoa</taxon>
        <taxon>Platyhelminthes</taxon>
        <taxon>Rhabditophora</taxon>
        <taxon>Macrostomorpha</taxon>
        <taxon>Macrostomida</taxon>
        <taxon>Macrostomidae</taxon>
        <taxon>Macrostomum</taxon>
    </lineage>
</organism>
<dbReference type="WBParaSite" id="maker-uti_cns_0008722-snap-gene-0.5-mRNA-1">
    <property type="protein sequence ID" value="maker-uti_cns_0008722-snap-gene-0.5-mRNA-1"/>
    <property type="gene ID" value="maker-uti_cns_0008722-snap-gene-0.5"/>
</dbReference>
<evidence type="ECO:0000256" key="2">
    <source>
        <dbReference type="ARBA" id="ARBA00022448"/>
    </source>
</evidence>
<evidence type="ECO:0000256" key="13">
    <source>
        <dbReference type="SAM" id="MobiDB-lite"/>
    </source>
</evidence>
<feature type="domain" description="Calcium-activated potassium channel BK alpha subunit" evidence="15">
    <location>
        <begin position="520"/>
        <end position="609"/>
    </location>
</feature>
<feature type="transmembrane region" description="Helical" evidence="14">
    <location>
        <begin position="211"/>
        <end position="233"/>
    </location>
</feature>
<comment type="subcellular location">
    <subcellularLocation>
        <location evidence="1">Membrane</location>
        <topology evidence="1">Multi-pass membrane protein</topology>
    </subcellularLocation>
</comment>
<dbReference type="Proteomes" id="UP000095280">
    <property type="component" value="Unplaced"/>
</dbReference>
<feature type="transmembrane region" description="Helical" evidence="14">
    <location>
        <begin position="59"/>
        <end position="79"/>
    </location>
</feature>
<evidence type="ECO:0000259" key="16">
    <source>
        <dbReference type="Pfam" id="PF07885"/>
    </source>
</evidence>
<dbReference type="InterPro" id="IPR047871">
    <property type="entry name" value="K_chnl_Slo-like"/>
</dbReference>
<keyword evidence="7" id="KW-0630">Potassium</keyword>
<keyword evidence="5" id="KW-0631">Potassium channel</keyword>
<keyword evidence="8 14" id="KW-1133">Transmembrane helix</keyword>
<evidence type="ECO:0000256" key="8">
    <source>
        <dbReference type="ARBA" id="ARBA00022989"/>
    </source>
</evidence>
<name>A0A1I8HYB0_9PLAT</name>
<feature type="domain" description="RCK N-terminal" evidence="18">
    <location>
        <begin position="735"/>
        <end position="852"/>
    </location>
</feature>
<keyword evidence="4 14" id="KW-0812">Transmembrane</keyword>
<evidence type="ECO:0000313" key="19">
    <source>
        <dbReference type="Proteomes" id="UP000095280"/>
    </source>
</evidence>
<dbReference type="Gene3D" id="1.10.287.70">
    <property type="match status" value="1"/>
</dbReference>
<evidence type="ECO:0000256" key="6">
    <source>
        <dbReference type="ARBA" id="ARBA00022882"/>
    </source>
</evidence>
<evidence type="ECO:0000256" key="10">
    <source>
        <dbReference type="ARBA" id="ARBA00023136"/>
    </source>
</evidence>
<protein>
    <submittedName>
        <fullName evidence="20">BK channel</fullName>
    </submittedName>
</protein>
<feature type="transmembrane region" description="Helical" evidence="14">
    <location>
        <begin position="137"/>
        <end position="161"/>
    </location>
</feature>
<accession>A0A1I8HYB0</accession>